<comment type="similarity">
    <text evidence="1 5">Belongs to the NAD(P)-dependent epimerase/dehydratase family. Fucose synthase subfamily.</text>
</comment>
<reference evidence="7 8" key="1">
    <citation type="submission" date="2022-02" db="EMBL/GenBank/DDBJ databases">
        <title>Emergence and expansion in Europe of a Vibrio aestuarianus clonal complex pathogenic for oysters.</title>
        <authorList>
            <person name="Mesnil A."/>
            <person name="Travers M.-A."/>
        </authorList>
    </citation>
    <scope>NUCLEOTIDE SEQUENCE [LARGE SCALE GENOMIC DNA]</scope>
    <source>
        <strain evidence="7 8">U17</strain>
    </source>
</reference>
<gene>
    <name evidence="5" type="primary">fcl</name>
    <name evidence="7" type="ORF">PYE67_12710</name>
</gene>
<dbReference type="Gene3D" id="3.40.50.720">
    <property type="entry name" value="NAD(P)-binding Rossmann-like Domain"/>
    <property type="match status" value="1"/>
</dbReference>
<comment type="pathway">
    <text evidence="5">Nucleotide-sugar biosynthesis; GDP-L-fucose biosynthesis via de novo pathway; GDP-L-fucose from GDP-alpha-D-mannose: step 2/2.</text>
</comment>
<feature type="binding site" evidence="5">
    <location>
        <position position="176"/>
    </location>
    <ligand>
        <name>NADP(+)</name>
        <dbReference type="ChEBI" id="CHEBI:58349"/>
    </ligand>
</feature>
<feature type="domain" description="NAD-dependent epimerase/dehydratase" evidence="6">
    <location>
        <begin position="3"/>
        <end position="235"/>
    </location>
</feature>
<feature type="site" description="Important for catalytic activity" evidence="5">
    <location>
        <position position="103"/>
    </location>
</feature>
<evidence type="ECO:0000259" key="6">
    <source>
        <dbReference type="Pfam" id="PF01370"/>
    </source>
</evidence>
<protein>
    <recommendedName>
        <fullName evidence="5">GDP-L-fucose synthase</fullName>
        <ecNumber evidence="5">1.1.1.271</ecNumber>
    </recommendedName>
    <alternativeName>
        <fullName evidence="5">GDP-4-keto-6-deoxy-D-mannose-3,5-epimerase-4-reductase</fullName>
    </alternativeName>
</protein>
<sequence>MKILLTGSSGMVGKNILAIAPNHPHDFLTPNSSELNLLDVMSVRQYVEFHQPDMIIHAAGIVGGIQANMAKPVKFLVENMQMGLNILTAANDAGVTKFLNLSSSCMYPRDALNPLTEDLILKGELEPTNEGYALAKVTSTRLCEYICQENPERLYKTIIPCNLYGRFDKFDPNYSHMIPAVIRKIDEAKKNQQPEIDIWGDGKARREFMYAEDLAEFIFYALDKFAEMPQNLNVGLGTDYTINEYYQAVADVVGYTGVFKHDLSKPVGMRQKLIDDAKLKEFGWGYKTSLKVGIEKTYAYYINEYLSEYCND</sequence>
<feature type="active site" description="Proton donor/acceptor" evidence="5">
    <location>
        <position position="132"/>
    </location>
</feature>
<feature type="binding site" evidence="5">
    <location>
        <position position="184"/>
    </location>
    <ligand>
        <name>substrate</name>
    </ligand>
</feature>
<evidence type="ECO:0000256" key="5">
    <source>
        <dbReference type="HAMAP-Rule" id="MF_00956"/>
    </source>
</evidence>
<evidence type="ECO:0000256" key="3">
    <source>
        <dbReference type="ARBA" id="ARBA00023002"/>
    </source>
</evidence>
<keyword evidence="4 5" id="KW-0413">Isomerase</keyword>
<feature type="binding site" evidence="5">
    <location>
        <position position="199"/>
    </location>
    <ligand>
        <name>substrate</name>
    </ligand>
</feature>
<comment type="caution">
    <text evidence="5">Lacks conserved residue(s) required for the propagation of feature annotation.</text>
</comment>
<dbReference type="HAMAP" id="MF_00956">
    <property type="entry name" value="GDP_fucose_synth"/>
    <property type="match status" value="1"/>
</dbReference>
<name>A0ABD7YJY2_9VIBR</name>
<dbReference type="GO" id="GO:0050577">
    <property type="term" value="F:GDP-L-fucose synthase activity"/>
    <property type="evidence" value="ECO:0007669"/>
    <property type="project" value="UniProtKB-UniRule"/>
</dbReference>
<feature type="binding site" evidence="5">
    <location>
        <begin position="160"/>
        <end position="163"/>
    </location>
    <ligand>
        <name>NADP(+)</name>
        <dbReference type="ChEBI" id="CHEBI:58349"/>
    </ligand>
</feature>
<comment type="catalytic activity">
    <reaction evidence="5">
        <text>GDP-beta-L-fucose + NADP(+) = GDP-4-dehydro-alpha-D-rhamnose + NADPH + H(+)</text>
        <dbReference type="Rhea" id="RHEA:18885"/>
        <dbReference type="ChEBI" id="CHEBI:15378"/>
        <dbReference type="ChEBI" id="CHEBI:57273"/>
        <dbReference type="ChEBI" id="CHEBI:57783"/>
        <dbReference type="ChEBI" id="CHEBI:57964"/>
        <dbReference type="ChEBI" id="CHEBI:58349"/>
        <dbReference type="EC" id="1.1.1.271"/>
    </reaction>
</comment>
<dbReference type="PANTHER" id="PTHR43238:SF1">
    <property type="entry name" value="GDP-L-FUCOSE SYNTHASE"/>
    <property type="match status" value="1"/>
</dbReference>
<feature type="site" description="Important for catalytic activity" evidence="5">
    <location>
        <position position="105"/>
    </location>
</feature>
<evidence type="ECO:0000313" key="7">
    <source>
        <dbReference type="EMBL" id="WGK85218.1"/>
    </source>
</evidence>
<dbReference type="EC" id="1.1.1.271" evidence="5"/>
<dbReference type="AlphaFoldDB" id="A0ABD7YJY2"/>
<evidence type="ECO:0000256" key="1">
    <source>
        <dbReference type="ARBA" id="ARBA00005959"/>
    </source>
</evidence>
<feature type="binding site" evidence="5">
    <location>
        <begin position="7"/>
        <end position="13"/>
    </location>
    <ligand>
        <name>NADP(+)</name>
        <dbReference type="ChEBI" id="CHEBI:58349"/>
    </ligand>
</feature>
<dbReference type="CDD" id="cd05239">
    <property type="entry name" value="GDP_FS_SDR_e"/>
    <property type="match status" value="1"/>
</dbReference>
<feature type="binding site" evidence="5">
    <location>
        <position position="206"/>
    </location>
    <ligand>
        <name>substrate</name>
    </ligand>
</feature>
<dbReference type="Pfam" id="PF01370">
    <property type="entry name" value="Epimerase"/>
    <property type="match status" value="1"/>
</dbReference>
<proteinExistence type="inferred from homology"/>
<dbReference type="GO" id="GO:0070401">
    <property type="term" value="F:NADP+ binding"/>
    <property type="evidence" value="ECO:0007669"/>
    <property type="project" value="UniProtKB-UniRule"/>
</dbReference>
<dbReference type="InterPro" id="IPR036291">
    <property type="entry name" value="NAD(P)-bd_dom_sf"/>
</dbReference>
<evidence type="ECO:0000313" key="8">
    <source>
        <dbReference type="Proteomes" id="UP001241226"/>
    </source>
</evidence>
<dbReference type="EMBL" id="CP118711">
    <property type="protein sequence ID" value="WGK85218.1"/>
    <property type="molecule type" value="Genomic_DNA"/>
</dbReference>
<evidence type="ECO:0000256" key="2">
    <source>
        <dbReference type="ARBA" id="ARBA00022857"/>
    </source>
</evidence>
<dbReference type="SUPFAM" id="SSF51735">
    <property type="entry name" value="NAD(P)-binding Rossmann-fold domains"/>
    <property type="match status" value="1"/>
</dbReference>
<keyword evidence="2 5" id="KW-0521">NADP</keyword>
<accession>A0ABD7YJY2</accession>
<dbReference type="GO" id="GO:0042351">
    <property type="term" value="P:'de novo' GDP-L-fucose biosynthetic process"/>
    <property type="evidence" value="ECO:0007669"/>
    <property type="project" value="UniProtKB-UniRule"/>
</dbReference>
<keyword evidence="5" id="KW-0511">Multifunctional enzyme</keyword>
<dbReference type="Gene3D" id="3.90.25.10">
    <property type="entry name" value="UDP-galactose 4-epimerase, domain 1"/>
    <property type="match status" value="1"/>
</dbReference>
<dbReference type="InterPro" id="IPR001509">
    <property type="entry name" value="Epimerase_deHydtase"/>
</dbReference>
<dbReference type="RefSeq" id="WP_261927531.1">
    <property type="nucleotide sequence ID" value="NZ_CALYLG010000365.1"/>
</dbReference>
<dbReference type="Proteomes" id="UP001241226">
    <property type="component" value="Chromosome 1"/>
</dbReference>
<comment type="function">
    <text evidence="5">Catalyzes the two-step NADP-dependent conversion of GDP-4-dehydro-6-deoxy-D-mannose to GDP-fucose, involving an epimerase and a reductase reaction.</text>
</comment>
<keyword evidence="3 5" id="KW-0560">Oxidoreductase</keyword>
<dbReference type="InterPro" id="IPR028614">
    <property type="entry name" value="GDP_fucose/colitose_synth"/>
</dbReference>
<organism evidence="7 8">
    <name type="scientific">Vibrio aestuarianus</name>
    <dbReference type="NCBI Taxonomy" id="28171"/>
    <lineage>
        <taxon>Bacteria</taxon>
        <taxon>Pseudomonadati</taxon>
        <taxon>Pseudomonadota</taxon>
        <taxon>Gammaproteobacteria</taxon>
        <taxon>Vibrionales</taxon>
        <taxon>Vibrionaceae</taxon>
        <taxon>Vibrio</taxon>
    </lineage>
</organism>
<dbReference type="PANTHER" id="PTHR43238">
    <property type="entry name" value="GDP-L-FUCOSE SYNTHASE"/>
    <property type="match status" value="1"/>
</dbReference>
<evidence type="ECO:0000256" key="4">
    <source>
        <dbReference type="ARBA" id="ARBA00023235"/>
    </source>
</evidence>
<dbReference type="GO" id="GO:0016853">
    <property type="term" value="F:isomerase activity"/>
    <property type="evidence" value="ECO:0007669"/>
    <property type="project" value="UniProtKB-KW"/>
</dbReference>
<feature type="binding site" evidence="5">
    <location>
        <position position="136"/>
    </location>
    <ligand>
        <name>NADP(+)</name>
        <dbReference type="ChEBI" id="CHEBI:58349"/>
    </ligand>
</feature>